<keyword evidence="1" id="KW-0472">Membrane</keyword>
<evidence type="ECO:0000313" key="2">
    <source>
        <dbReference type="EMBL" id="MFC3629269.1"/>
    </source>
</evidence>
<feature type="transmembrane region" description="Helical" evidence="1">
    <location>
        <begin position="73"/>
        <end position="93"/>
    </location>
</feature>
<dbReference type="RefSeq" id="WP_377760747.1">
    <property type="nucleotide sequence ID" value="NZ_JBHRXY010000004.1"/>
</dbReference>
<dbReference type="InterPro" id="IPR037185">
    <property type="entry name" value="EmrE-like"/>
</dbReference>
<keyword evidence="1" id="KW-1133">Transmembrane helix</keyword>
<comment type="caution">
    <text evidence="2">The sequence shown here is derived from an EMBL/GenBank/DDBJ whole genome shotgun (WGS) entry which is preliminary data.</text>
</comment>
<dbReference type="EMBL" id="JBHRXY010000004">
    <property type="protein sequence ID" value="MFC3629269.1"/>
    <property type="molecule type" value="Genomic_DNA"/>
</dbReference>
<keyword evidence="1" id="KW-0812">Transmembrane</keyword>
<feature type="transmembrane region" description="Helical" evidence="1">
    <location>
        <begin position="99"/>
        <end position="118"/>
    </location>
</feature>
<reference evidence="3" key="1">
    <citation type="journal article" date="2019" name="Int. J. Syst. Evol. Microbiol.">
        <title>The Global Catalogue of Microorganisms (GCM) 10K type strain sequencing project: providing services to taxonomists for standard genome sequencing and annotation.</title>
        <authorList>
            <consortium name="The Broad Institute Genomics Platform"/>
            <consortium name="The Broad Institute Genome Sequencing Center for Infectious Disease"/>
            <person name="Wu L."/>
            <person name="Ma J."/>
        </authorList>
    </citation>
    <scope>NUCLEOTIDE SEQUENCE [LARGE SCALE GENOMIC DNA]</scope>
    <source>
        <strain evidence="3">KCTC 42473</strain>
    </source>
</reference>
<protein>
    <submittedName>
        <fullName evidence="2">EamA family transporter</fullName>
    </submittedName>
</protein>
<feature type="transmembrane region" description="Helical" evidence="1">
    <location>
        <begin position="46"/>
        <end position="66"/>
    </location>
</feature>
<accession>A0ABV7U2H0</accession>
<sequence>MFWLNVAFLVLGGAALGLLASGLPLPDMDFPLLLGPWHPMEWQDWAVMAALAVLIVGVATGVAVASQSPKPEVIAAFDYCYMIFAVFWGYVFFREVPDIWTVAGMTLIVAGGIGLLAVETGSRQAVALAERA</sequence>
<dbReference type="Proteomes" id="UP001595539">
    <property type="component" value="Unassembled WGS sequence"/>
</dbReference>
<dbReference type="SUPFAM" id="SSF103481">
    <property type="entry name" value="Multidrug resistance efflux transporter EmrE"/>
    <property type="match status" value="1"/>
</dbReference>
<name>A0ABV7U2H0_9RHOB</name>
<organism evidence="2 3">
    <name type="scientific">Paracoccus angustae</name>
    <dbReference type="NCBI Taxonomy" id="1671480"/>
    <lineage>
        <taxon>Bacteria</taxon>
        <taxon>Pseudomonadati</taxon>
        <taxon>Pseudomonadota</taxon>
        <taxon>Alphaproteobacteria</taxon>
        <taxon>Rhodobacterales</taxon>
        <taxon>Paracoccaceae</taxon>
        <taxon>Paracoccus</taxon>
    </lineage>
</organism>
<proteinExistence type="predicted"/>
<evidence type="ECO:0000256" key="1">
    <source>
        <dbReference type="SAM" id="Phobius"/>
    </source>
</evidence>
<gene>
    <name evidence="2" type="ORF">ACFOM8_07395</name>
</gene>
<evidence type="ECO:0000313" key="3">
    <source>
        <dbReference type="Proteomes" id="UP001595539"/>
    </source>
</evidence>
<keyword evidence="3" id="KW-1185">Reference proteome</keyword>